<dbReference type="SUPFAM" id="SSF55120">
    <property type="entry name" value="Pseudouridine synthase"/>
    <property type="match status" value="1"/>
</dbReference>
<keyword evidence="3 5" id="KW-0819">tRNA processing</keyword>
<dbReference type="GO" id="GO:0160148">
    <property type="term" value="F:tRNA pseudouridine(55) synthase activity"/>
    <property type="evidence" value="ECO:0007669"/>
    <property type="project" value="UniProtKB-EC"/>
</dbReference>
<comment type="caution">
    <text evidence="7">The sequence shown here is derived from an EMBL/GenBank/DDBJ whole genome shotgun (WGS) entry which is preliminary data.</text>
</comment>
<feature type="domain" description="Pseudouridine synthase II N-terminal" evidence="6">
    <location>
        <begin position="45"/>
        <end position="193"/>
    </location>
</feature>
<name>A0ABU0LYG5_9BACT</name>
<dbReference type="RefSeq" id="WP_256547645.1">
    <property type="nucleotide sequence ID" value="NZ_CP101809.1"/>
</dbReference>
<dbReference type="EC" id="5.4.99.25" evidence="5"/>
<dbReference type="PANTHER" id="PTHR13767">
    <property type="entry name" value="TRNA-PSEUDOURIDINE SYNTHASE"/>
    <property type="match status" value="1"/>
</dbReference>
<organism evidence="7 8">
    <name type="scientific">Mycoplasmoides fastidiosum</name>
    <dbReference type="NCBI Taxonomy" id="92758"/>
    <lineage>
        <taxon>Bacteria</taxon>
        <taxon>Bacillati</taxon>
        <taxon>Mycoplasmatota</taxon>
        <taxon>Mycoplasmoidales</taxon>
        <taxon>Mycoplasmoidaceae</taxon>
        <taxon>Mycoplasmoides</taxon>
    </lineage>
</organism>
<dbReference type="HAMAP" id="MF_01080">
    <property type="entry name" value="TruB_bact"/>
    <property type="match status" value="1"/>
</dbReference>
<feature type="active site" description="Nucleophile" evidence="5">
    <location>
        <position position="60"/>
    </location>
</feature>
<dbReference type="Proteomes" id="UP001240643">
    <property type="component" value="Unassembled WGS sequence"/>
</dbReference>
<reference evidence="7" key="1">
    <citation type="submission" date="2023-07" db="EMBL/GenBank/DDBJ databases">
        <title>Genomic Encyclopedia of Type Strains, Phase IV (KMG-IV): sequencing the most valuable type-strain genomes for metagenomic binning, comparative biology and taxonomic classification.</title>
        <authorList>
            <person name="Goeker M."/>
        </authorList>
    </citation>
    <scope>NUCLEOTIDE SEQUENCE [LARGE SCALE GENOMIC DNA]</scope>
    <source>
        <strain evidence="7">DSM 21204</strain>
    </source>
</reference>
<dbReference type="EMBL" id="JAUSWO010000001">
    <property type="protein sequence ID" value="MDQ0513660.1"/>
    <property type="molecule type" value="Genomic_DNA"/>
</dbReference>
<dbReference type="Pfam" id="PF01509">
    <property type="entry name" value="TruB_N"/>
    <property type="match status" value="1"/>
</dbReference>
<evidence type="ECO:0000256" key="2">
    <source>
        <dbReference type="ARBA" id="ARBA00005642"/>
    </source>
</evidence>
<dbReference type="InterPro" id="IPR020103">
    <property type="entry name" value="PsdUridine_synth_cat_dom_sf"/>
</dbReference>
<evidence type="ECO:0000256" key="1">
    <source>
        <dbReference type="ARBA" id="ARBA00000385"/>
    </source>
</evidence>
<dbReference type="NCBIfam" id="TIGR00431">
    <property type="entry name" value="TruB"/>
    <property type="match status" value="1"/>
</dbReference>
<proteinExistence type="inferred from homology"/>
<protein>
    <recommendedName>
        <fullName evidence="5">tRNA pseudouridine synthase B</fullName>
        <ecNumber evidence="5">5.4.99.25</ecNumber>
    </recommendedName>
    <alternativeName>
        <fullName evidence="5">tRNA pseudouridine(55) synthase</fullName>
        <shortName evidence="5">Psi55 synthase</shortName>
    </alternativeName>
    <alternativeName>
        <fullName evidence="5">tRNA pseudouridylate synthase</fullName>
    </alternativeName>
    <alternativeName>
        <fullName evidence="5">tRNA-uridine isomerase</fullName>
    </alternativeName>
</protein>
<dbReference type="InterPro" id="IPR014780">
    <property type="entry name" value="tRNA_psdUridine_synth_TruB"/>
</dbReference>
<evidence type="ECO:0000313" key="7">
    <source>
        <dbReference type="EMBL" id="MDQ0513660.1"/>
    </source>
</evidence>
<keyword evidence="8" id="KW-1185">Reference proteome</keyword>
<evidence type="ECO:0000259" key="6">
    <source>
        <dbReference type="Pfam" id="PF01509"/>
    </source>
</evidence>
<comment type="function">
    <text evidence="5">Responsible for synthesis of pseudouridine from uracil-55 in the psi GC loop of transfer RNAs.</text>
</comment>
<keyword evidence="4 5" id="KW-0413">Isomerase</keyword>
<dbReference type="InterPro" id="IPR002501">
    <property type="entry name" value="PsdUridine_synth_N"/>
</dbReference>
<comment type="similarity">
    <text evidence="2 5">Belongs to the pseudouridine synthase TruB family. Type 1 subfamily.</text>
</comment>
<dbReference type="Gene3D" id="3.30.2350.10">
    <property type="entry name" value="Pseudouridine synthase"/>
    <property type="match status" value="1"/>
</dbReference>
<dbReference type="PANTHER" id="PTHR13767:SF2">
    <property type="entry name" value="PSEUDOURIDYLATE SYNTHASE TRUB1"/>
    <property type="match status" value="1"/>
</dbReference>
<gene>
    <name evidence="5" type="primary">truB</name>
    <name evidence="7" type="ORF">J2Z62_000098</name>
</gene>
<accession>A0ABU0LYG5</accession>
<evidence type="ECO:0000256" key="5">
    <source>
        <dbReference type="HAMAP-Rule" id="MF_01080"/>
    </source>
</evidence>
<sequence length="239" mass="27159">MNNSFKQLYTPAEIAAWKQQMLTAKIFAVHKPLYWTSQDVISFLKHFLGVKKIGHGGTLDPLAEGLLIVGIDEATKQLDQYLTDAKIYQAVIGLNQKTKTADQEGEVIEQRDVVVELKQIQTIINHFNGLEYNQTPHQFSAIKVNGKKLYEYARAEKPVEITPRKVKIHQLKLLEFSFPDLTVELEVSKGFYVRSFAEDFAAKLNTVGYLKKLVRLGCKGFSLTADTLNIMRLKKSLKQ</sequence>
<evidence type="ECO:0000313" key="8">
    <source>
        <dbReference type="Proteomes" id="UP001240643"/>
    </source>
</evidence>
<evidence type="ECO:0000256" key="4">
    <source>
        <dbReference type="ARBA" id="ARBA00023235"/>
    </source>
</evidence>
<comment type="catalytic activity">
    <reaction evidence="1 5">
        <text>uridine(55) in tRNA = pseudouridine(55) in tRNA</text>
        <dbReference type="Rhea" id="RHEA:42532"/>
        <dbReference type="Rhea" id="RHEA-COMP:10101"/>
        <dbReference type="Rhea" id="RHEA-COMP:10102"/>
        <dbReference type="ChEBI" id="CHEBI:65314"/>
        <dbReference type="ChEBI" id="CHEBI:65315"/>
        <dbReference type="EC" id="5.4.99.25"/>
    </reaction>
</comment>
<evidence type="ECO:0000256" key="3">
    <source>
        <dbReference type="ARBA" id="ARBA00022694"/>
    </source>
</evidence>